<keyword evidence="6" id="KW-1185">Reference proteome</keyword>
<evidence type="ECO:0000313" key="5">
    <source>
        <dbReference type="EMBL" id="ETO35389.1"/>
    </source>
</evidence>
<feature type="repeat" description="WD" evidence="3">
    <location>
        <begin position="115"/>
        <end position="158"/>
    </location>
</feature>
<dbReference type="InterPro" id="IPR019775">
    <property type="entry name" value="WD40_repeat_CS"/>
</dbReference>
<dbReference type="InterPro" id="IPR036322">
    <property type="entry name" value="WD40_repeat_dom_sf"/>
</dbReference>
<gene>
    <name evidence="5" type="ORF">RFI_01675</name>
</gene>
<keyword evidence="1 3" id="KW-0853">WD repeat</keyword>
<reference evidence="5 6" key="1">
    <citation type="journal article" date="2013" name="Curr. Biol.">
        <title>The Genome of the Foraminiferan Reticulomyxa filosa.</title>
        <authorList>
            <person name="Glockner G."/>
            <person name="Hulsmann N."/>
            <person name="Schleicher M."/>
            <person name="Noegel A.A."/>
            <person name="Eichinger L."/>
            <person name="Gallinger C."/>
            <person name="Pawlowski J."/>
            <person name="Sierra R."/>
            <person name="Euteneuer U."/>
            <person name="Pillet L."/>
            <person name="Moustafa A."/>
            <person name="Platzer M."/>
            <person name="Groth M."/>
            <person name="Szafranski K."/>
            <person name="Schliwa M."/>
        </authorList>
    </citation>
    <scope>NUCLEOTIDE SEQUENCE [LARGE SCALE GENOMIC DNA]</scope>
</reference>
<proteinExistence type="predicted"/>
<feature type="transmembrane region" description="Helical" evidence="4">
    <location>
        <begin position="342"/>
        <end position="358"/>
    </location>
</feature>
<dbReference type="SMART" id="SM00320">
    <property type="entry name" value="WD40"/>
    <property type="match status" value="4"/>
</dbReference>
<dbReference type="PANTHER" id="PTHR19848">
    <property type="entry name" value="WD40 REPEAT PROTEIN"/>
    <property type="match status" value="1"/>
</dbReference>
<evidence type="ECO:0000256" key="1">
    <source>
        <dbReference type="ARBA" id="ARBA00022574"/>
    </source>
</evidence>
<evidence type="ECO:0000256" key="4">
    <source>
        <dbReference type="SAM" id="Phobius"/>
    </source>
</evidence>
<dbReference type="PROSITE" id="PS00678">
    <property type="entry name" value="WD_REPEATS_1"/>
    <property type="match status" value="3"/>
</dbReference>
<sequence length="372" mass="43302">MSKYCGLLHYIYTYTYIYMQIYLLLVADNGLDTYCFLSRAAQSETFVPLTNLVHFRNILNNVNKKSTHKRNTNNMEKGILKTANKLNHSMDIRLLSYDKTIRFWDFKHDRQLKLFNNHTQWTSGIEFSSFSSGRYLCAGSGDSTVRLWDVETSKSLHVFDGHISTVWCVDISPLQSSNNHNKSNNIGVIGGNGYTICSGSYDYTIRIWDIETTKQLILFNGHKDYVMSVKYGSNELIDTVLSGSSDKTVRLWDIRSGKQFKYSMDIWTFSNVICFGSYDKTIRFWDIRSNRKELHVVNRDDKDGGIKCLKFLKLRKNIYLCHGSNNVIFLYFPKKGMRKVEILYLIFVLNICFINGKVTKRKQAKEQKQYIS</sequence>
<comment type="caution">
    <text evidence="5">The sequence shown here is derived from an EMBL/GenBank/DDBJ whole genome shotgun (WGS) entry which is preliminary data.</text>
</comment>
<keyword evidence="4" id="KW-0472">Membrane</keyword>
<dbReference type="CDD" id="cd00200">
    <property type="entry name" value="WD40"/>
    <property type="match status" value="1"/>
</dbReference>
<keyword evidence="2" id="KW-0677">Repeat</keyword>
<dbReference type="InterPro" id="IPR015943">
    <property type="entry name" value="WD40/YVTN_repeat-like_dom_sf"/>
</dbReference>
<dbReference type="PRINTS" id="PR00320">
    <property type="entry name" value="GPROTEINBRPT"/>
</dbReference>
<dbReference type="PANTHER" id="PTHR19848:SF8">
    <property type="entry name" value="F-BOX AND WD REPEAT DOMAIN CONTAINING 7"/>
    <property type="match status" value="1"/>
</dbReference>
<dbReference type="PROSITE" id="PS50294">
    <property type="entry name" value="WD_REPEATS_REGION"/>
    <property type="match status" value="2"/>
</dbReference>
<keyword evidence="4" id="KW-0812">Transmembrane</keyword>
<feature type="repeat" description="WD" evidence="3">
    <location>
        <begin position="219"/>
        <end position="262"/>
    </location>
</feature>
<dbReference type="InterPro" id="IPR020472">
    <property type="entry name" value="WD40_PAC1"/>
</dbReference>
<dbReference type="PROSITE" id="PS50082">
    <property type="entry name" value="WD_REPEATS_2"/>
    <property type="match status" value="3"/>
</dbReference>
<protein>
    <submittedName>
        <fullName evidence="5">Mycorrhiza-induced NACHT/WD-repeat protein</fullName>
    </submittedName>
</protein>
<organism evidence="5 6">
    <name type="scientific">Reticulomyxa filosa</name>
    <dbReference type="NCBI Taxonomy" id="46433"/>
    <lineage>
        <taxon>Eukaryota</taxon>
        <taxon>Sar</taxon>
        <taxon>Rhizaria</taxon>
        <taxon>Retaria</taxon>
        <taxon>Foraminifera</taxon>
        <taxon>Monothalamids</taxon>
        <taxon>Reticulomyxidae</taxon>
        <taxon>Reticulomyxa</taxon>
    </lineage>
</organism>
<dbReference type="Pfam" id="PF00400">
    <property type="entry name" value="WD40"/>
    <property type="match status" value="3"/>
</dbReference>
<evidence type="ECO:0000256" key="2">
    <source>
        <dbReference type="ARBA" id="ARBA00022737"/>
    </source>
</evidence>
<dbReference type="Proteomes" id="UP000023152">
    <property type="component" value="Unassembled WGS sequence"/>
</dbReference>
<accession>X6PBG9</accession>
<keyword evidence="4" id="KW-1133">Transmembrane helix</keyword>
<dbReference type="InterPro" id="IPR001680">
    <property type="entry name" value="WD40_rpt"/>
</dbReference>
<dbReference type="SUPFAM" id="SSF50978">
    <property type="entry name" value="WD40 repeat-like"/>
    <property type="match status" value="1"/>
</dbReference>
<dbReference type="AlphaFoldDB" id="X6PBG9"/>
<name>X6PBG9_RETFI</name>
<dbReference type="Gene3D" id="2.130.10.10">
    <property type="entry name" value="YVTN repeat-like/Quinoprotein amine dehydrogenase"/>
    <property type="match status" value="2"/>
</dbReference>
<evidence type="ECO:0000313" key="6">
    <source>
        <dbReference type="Proteomes" id="UP000023152"/>
    </source>
</evidence>
<evidence type="ECO:0000256" key="3">
    <source>
        <dbReference type="PROSITE-ProRule" id="PRU00221"/>
    </source>
</evidence>
<feature type="repeat" description="WD" evidence="3">
    <location>
        <begin position="192"/>
        <end position="218"/>
    </location>
</feature>
<dbReference type="EMBL" id="ASPP01001656">
    <property type="protein sequence ID" value="ETO35389.1"/>
    <property type="molecule type" value="Genomic_DNA"/>
</dbReference>